<keyword evidence="2" id="KW-1185">Reference proteome</keyword>
<dbReference type="EMBL" id="WNZX01000015">
    <property type="protein sequence ID" value="MUG72492.1"/>
    <property type="molecule type" value="Genomic_DNA"/>
</dbReference>
<dbReference type="PANTHER" id="PTHR42866">
    <property type="entry name" value="3-DEOXY-MANNO-OCTULOSONATE CYTIDYLYLTRANSFERASE"/>
    <property type="match status" value="1"/>
</dbReference>
<gene>
    <name evidence="1" type="ORF">GNP93_17630</name>
</gene>
<sequence length="240" mass="27426">MKIILIIQARMGSTRLPGKILKPLGMTTVLDYDVTRCRQINQVQDVIVATSTLEQDEPIVEWCEENGVTCFRGSEDDVLSRYYECAKAYAPDYVIRVTSDCPFIDYHLGNQVVQVMEGNPSDIVLLQGALPRGLAIEMVSFQALEYMYHYGKEHRHREHVTYYAYEYPERFKAAYCKIPESLQHPELRITLDTPEDYELLKAIANHSQDKLISSQTVVQYLLANPDVAAINAHIQQKPVV</sequence>
<dbReference type="SUPFAM" id="SSF53448">
    <property type="entry name" value="Nucleotide-diphospho-sugar transferases"/>
    <property type="match status" value="1"/>
</dbReference>
<dbReference type="AlphaFoldDB" id="A0A7X3CUU3"/>
<dbReference type="PANTHER" id="PTHR42866:SF1">
    <property type="entry name" value="SPORE COAT POLYSACCHARIDE BIOSYNTHESIS PROTEIN SPSF"/>
    <property type="match status" value="1"/>
</dbReference>
<keyword evidence="1" id="KW-0808">Transferase</keyword>
<organism evidence="1 2">
    <name type="scientific">Paenibacillus validus</name>
    <dbReference type="NCBI Taxonomy" id="44253"/>
    <lineage>
        <taxon>Bacteria</taxon>
        <taxon>Bacillati</taxon>
        <taxon>Bacillota</taxon>
        <taxon>Bacilli</taxon>
        <taxon>Bacillales</taxon>
        <taxon>Paenibacillaceae</taxon>
        <taxon>Paenibacillus</taxon>
    </lineage>
</organism>
<name>A0A7X3CUU3_9BACL</name>
<dbReference type="Proteomes" id="UP000450917">
    <property type="component" value="Unassembled WGS sequence"/>
</dbReference>
<evidence type="ECO:0000313" key="2">
    <source>
        <dbReference type="Proteomes" id="UP000450917"/>
    </source>
</evidence>
<accession>A0A7X3CUU3</accession>
<evidence type="ECO:0000313" key="1">
    <source>
        <dbReference type="EMBL" id="MUG72492.1"/>
    </source>
</evidence>
<dbReference type="RefSeq" id="WP_155615217.1">
    <property type="nucleotide sequence ID" value="NZ_WNZX01000015.1"/>
</dbReference>
<comment type="caution">
    <text evidence="1">The sequence shown here is derived from an EMBL/GenBank/DDBJ whole genome shotgun (WGS) entry which is preliminary data.</text>
</comment>
<dbReference type="InterPro" id="IPR029044">
    <property type="entry name" value="Nucleotide-diphossugar_trans"/>
</dbReference>
<dbReference type="InterPro" id="IPR003329">
    <property type="entry name" value="Cytidylyl_trans"/>
</dbReference>
<dbReference type="CDD" id="cd02518">
    <property type="entry name" value="GT2_SpsF"/>
    <property type="match status" value="1"/>
</dbReference>
<dbReference type="Pfam" id="PF02348">
    <property type="entry name" value="CTP_transf_3"/>
    <property type="match status" value="1"/>
</dbReference>
<dbReference type="GO" id="GO:0016740">
    <property type="term" value="F:transferase activity"/>
    <property type="evidence" value="ECO:0007669"/>
    <property type="project" value="UniProtKB-KW"/>
</dbReference>
<protein>
    <submittedName>
        <fullName evidence="1">NTP transferase domain-containing protein</fullName>
    </submittedName>
</protein>
<proteinExistence type="predicted"/>
<dbReference type="Gene3D" id="3.90.550.10">
    <property type="entry name" value="Spore Coat Polysaccharide Biosynthesis Protein SpsA, Chain A"/>
    <property type="match status" value="1"/>
</dbReference>
<reference evidence="1 2" key="1">
    <citation type="submission" date="2019-11" db="EMBL/GenBank/DDBJ databases">
        <title>Draft genome sequences of five Paenibacillus species of dairy origin.</title>
        <authorList>
            <person name="Olajide A.M."/>
            <person name="Chen S."/>
            <person name="Lapointe G."/>
        </authorList>
    </citation>
    <scope>NUCLEOTIDE SEQUENCE [LARGE SCALE GENOMIC DNA]</scope>
    <source>
        <strain evidence="1 2">2CS3</strain>
    </source>
</reference>
<dbReference type="GO" id="GO:0005829">
    <property type="term" value="C:cytosol"/>
    <property type="evidence" value="ECO:0007669"/>
    <property type="project" value="TreeGrafter"/>
</dbReference>